<evidence type="ECO:0000313" key="2">
    <source>
        <dbReference type="Proteomes" id="UP000278627"/>
    </source>
</evidence>
<evidence type="ECO:0000313" key="1">
    <source>
        <dbReference type="EMBL" id="VDN88071.1"/>
    </source>
</evidence>
<proteinExistence type="predicted"/>
<dbReference type="EMBL" id="UZAD01006970">
    <property type="protein sequence ID" value="VDN88071.1"/>
    <property type="molecule type" value="Genomic_DNA"/>
</dbReference>
<dbReference type="GO" id="GO:0005886">
    <property type="term" value="C:plasma membrane"/>
    <property type="evidence" value="ECO:0007669"/>
    <property type="project" value="TreeGrafter"/>
</dbReference>
<dbReference type="GO" id="GO:0030659">
    <property type="term" value="C:cytoplasmic vesicle membrane"/>
    <property type="evidence" value="ECO:0007669"/>
    <property type="project" value="TreeGrafter"/>
</dbReference>
<reference evidence="3" key="1">
    <citation type="submission" date="2017-02" db="UniProtKB">
        <authorList>
            <consortium name="WormBaseParasite"/>
        </authorList>
    </citation>
    <scope>IDENTIFICATION</scope>
</reference>
<dbReference type="AlphaFoldDB" id="A0A0N4TFD4"/>
<dbReference type="Proteomes" id="UP000278627">
    <property type="component" value="Unassembled WGS sequence"/>
</dbReference>
<accession>A0A0N4TFD4</accession>
<gene>
    <name evidence="1" type="ORF">BPAG_LOCUS6885</name>
</gene>
<organism evidence="3">
    <name type="scientific">Brugia pahangi</name>
    <name type="common">Filarial nematode worm</name>
    <dbReference type="NCBI Taxonomy" id="6280"/>
    <lineage>
        <taxon>Eukaryota</taxon>
        <taxon>Metazoa</taxon>
        <taxon>Ecdysozoa</taxon>
        <taxon>Nematoda</taxon>
        <taxon>Chromadorea</taxon>
        <taxon>Rhabditida</taxon>
        <taxon>Spirurina</taxon>
        <taxon>Spiruromorpha</taxon>
        <taxon>Filarioidea</taxon>
        <taxon>Onchocercidae</taxon>
        <taxon>Brugia</taxon>
    </lineage>
</organism>
<evidence type="ECO:0000313" key="3">
    <source>
        <dbReference type="WBParaSite" id="BPAG_0000692201-mRNA-1"/>
    </source>
</evidence>
<dbReference type="PANTHER" id="PTHR10796:SF90">
    <property type="entry name" value="SSD DOMAIN-CONTAINING PROTEIN"/>
    <property type="match status" value="1"/>
</dbReference>
<dbReference type="WBParaSite" id="BPAG_0000692201-mRNA-1">
    <property type="protein sequence ID" value="BPAG_0000692201-mRNA-1"/>
    <property type="gene ID" value="BPAG_0000692201"/>
</dbReference>
<dbReference type="GO" id="GO:0018996">
    <property type="term" value="P:molting cycle, collagen and cuticulin-based cuticle"/>
    <property type="evidence" value="ECO:0007669"/>
    <property type="project" value="TreeGrafter"/>
</dbReference>
<reference evidence="1 2" key="2">
    <citation type="submission" date="2018-11" db="EMBL/GenBank/DDBJ databases">
        <authorList>
            <consortium name="Pathogen Informatics"/>
        </authorList>
    </citation>
    <scope>NUCLEOTIDE SEQUENCE [LARGE SCALE GENOMIC DNA]</scope>
</reference>
<protein>
    <submittedName>
        <fullName evidence="3">FBA_2 domain-containing protein</fullName>
    </submittedName>
</protein>
<dbReference type="GO" id="GO:0006897">
    <property type="term" value="P:endocytosis"/>
    <property type="evidence" value="ECO:0007669"/>
    <property type="project" value="TreeGrafter"/>
</dbReference>
<name>A0A0N4TFD4_BRUPA</name>
<sequence length="223" mass="26785">LPRDSPIQRPNRILNDIIWDEYHPVTVLVNNPLDIRKREPMQRFWQLVNDFESLPLCRGNISTLLWLRDYEHYYKHGDPLSSLWSFFNLKETKSISHSETGLDFDKLEYFLESPFYAHWNACMIVTNTKEGFRVNRFWFVVAYKNTSTWEVRIELMEKWRKIANNYKDLNVTVWEANGMFVDQMLSLKTVAMQVKDDSYFPKIIHLINYPTNCLYKLMLNIND</sequence>
<dbReference type="PANTHER" id="PTHR10796">
    <property type="entry name" value="PATCHED-RELATED"/>
    <property type="match status" value="1"/>
</dbReference>
<dbReference type="InterPro" id="IPR051697">
    <property type="entry name" value="Patched_domain-protein"/>
</dbReference>
<keyword evidence="2" id="KW-1185">Reference proteome</keyword>